<name>A0A0C2TFA1_AMAMK</name>
<organism evidence="2 3">
    <name type="scientific">Amanita muscaria (strain Koide BX008)</name>
    <dbReference type="NCBI Taxonomy" id="946122"/>
    <lineage>
        <taxon>Eukaryota</taxon>
        <taxon>Fungi</taxon>
        <taxon>Dikarya</taxon>
        <taxon>Basidiomycota</taxon>
        <taxon>Agaricomycotina</taxon>
        <taxon>Agaricomycetes</taxon>
        <taxon>Agaricomycetidae</taxon>
        <taxon>Agaricales</taxon>
        <taxon>Pluteineae</taxon>
        <taxon>Amanitaceae</taxon>
        <taxon>Amanita</taxon>
    </lineage>
</organism>
<dbReference type="OrthoDB" id="2210012at2759"/>
<dbReference type="InParanoid" id="A0A0C2TFA1"/>
<gene>
    <name evidence="2" type="ORF">M378DRAFT_514530</name>
</gene>
<evidence type="ECO:0000313" key="3">
    <source>
        <dbReference type="Proteomes" id="UP000054549"/>
    </source>
</evidence>
<sequence length="227" mass="24876">MDLDWCLHCNRHMDSSDVYCSDQCKKWAGPSSSVHHHRCNFFPMQSLINDDDEDYVYYPIADHSTARIRAWASAIPQGSPPGDTPPKENVSCLSAAPSVRSFNRPPKLLHLRRPVSPSISMSTSVTASPSSSQPIPTPQQQKASFHEGSTNTASNSLCRLSSLSSVTESSIATPGTTIKSPVFCKGDAVCQARLFRLILEKGPYTIDSSNPCRDPISLPDVMYDMLT</sequence>
<keyword evidence="3" id="KW-1185">Reference proteome</keyword>
<feature type="compositionally biased region" description="Low complexity" evidence="1">
    <location>
        <begin position="114"/>
        <end position="141"/>
    </location>
</feature>
<protein>
    <submittedName>
        <fullName evidence="2">Uncharacterized protein</fullName>
    </submittedName>
</protein>
<dbReference type="EMBL" id="KN818241">
    <property type="protein sequence ID" value="KIL65524.1"/>
    <property type="molecule type" value="Genomic_DNA"/>
</dbReference>
<accession>A0A0C2TFA1</accession>
<dbReference type="AlphaFoldDB" id="A0A0C2TFA1"/>
<dbReference type="Proteomes" id="UP000054549">
    <property type="component" value="Unassembled WGS sequence"/>
</dbReference>
<proteinExistence type="predicted"/>
<evidence type="ECO:0000313" key="2">
    <source>
        <dbReference type="EMBL" id="KIL65524.1"/>
    </source>
</evidence>
<reference evidence="2 3" key="1">
    <citation type="submission" date="2014-04" db="EMBL/GenBank/DDBJ databases">
        <title>Evolutionary Origins and Diversification of the Mycorrhizal Mutualists.</title>
        <authorList>
            <consortium name="DOE Joint Genome Institute"/>
            <consortium name="Mycorrhizal Genomics Consortium"/>
            <person name="Kohler A."/>
            <person name="Kuo A."/>
            <person name="Nagy L.G."/>
            <person name="Floudas D."/>
            <person name="Copeland A."/>
            <person name="Barry K.W."/>
            <person name="Cichocki N."/>
            <person name="Veneault-Fourrey C."/>
            <person name="LaButti K."/>
            <person name="Lindquist E.A."/>
            <person name="Lipzen A."/>
            <person name="Lundell T."/>
            <person name="Morin E."/>
            <person name="Murat C."/>
            <person name="Riley R."/>
            <person name="Ohm R."/>
            <person name="Sun H."/>
            <person name="Tunlid A."/>
            <person name="Henrissat B."/>
            <person name="Grigoriev I.V."/>
            <person name="Hibbett D.S."/>
            <person name="Martin F."/>
        </authorList>
    </citation>
    <scope>NUCLEOTIDE SEQUENCE [LARGE SCALE GENOMIC DNA]</scope>
    <source>
        <strain evidence="2 3">Koide BX008</strain>
    </source>
</reference>
<evidence type="ECO:0000256" key="1">
    <source>
        <dbReference type="SAM" id="MobiDB-lite"/>
    </source>
</evidence>
<dbReference type="HOGENOM" id="CLU_1219419_0_0_1"/>
<feature type="region of interest" description="Disordered" evidence="1">
    <location>
        <begin position="113"/>
        <end position="153"/>
    </location>
</feature>